<keyword evidence="1" id="KW-0812">Transmembrane</keyword>
<gene>
    <name evidence="2" type="ORF">LCGC14_0628660</name>
</gene>
<name>A0A0F9R2M5_9ZZZZ</name>
<protein>
    <submittedName>
        <fullName evidence="2">Uncharacterized protein</fullName>
    </submittedName>
</protein>
<organism evidence="2">
    <name type="scientific">marine sediment metagenome</name>
    <dbReference type="NCBI Taxonomy" id="412755"/>
    <lineage>
        <taxon>unclassified sequences</taxon>
        <taxon>metagenomes</taxon>
        <taxon>ecological metagenomes</taxon>
    </lineage>
</organism>
<keyword evidence="1" id="KW-1133">Transmembrane helix</keyword>
<reference evidence="2" key="1">
    <citation type="journal article" date="2015" name="Nature">
        <title>Complex archaea that bridge the gap between prokaryotes and eukaryotes.</title>
        <authorList>
            <person name="Spang A."/>
            <person name="Saw J.H."/>
            <person name="Jorgensen S.L."/>
            <person name="Zaremba-Niedzwiedzka K."/>
            <person name="Martijn J."/>
            <person name="Lind A.E."/>
            <person name="van Eijk R."/>
            <person name="Schleper C."/>
            <person name="Guy L."/>
            <person name="Ettema T.J."/>
        </authorList>
    </citation>
    <scope>NUCLEOTIDE SEQUENCE</scope>
</reference>
<proteinExistence type="predicted"/>
<accession>A0A0F9R2M5</accession>
<keyword evidence="1" id="KW-0472">Membrane</keyword>
<evidence type="ECO:0000313" key="2">
    <source>
        <dbReference type="EMBL" id="KKN50830.1"/>
    </source>
</evidence>
<sequence length="85" mass="8969">MSQGRNTALLYTVSMVVGLAVGAYFSPIFSIFGGFAGLYVIAVLKGKIKPGRSVTRVTGNKSLDNHLHIQDIIDGDGRPGSGRGF</sequence>
<evidence type="ECO:0000256" key="1">
    <source>
        <dbReference type="SAM" id="Phobius"/>
    </source>
</evidence>
<comment type="caution">
    <text evidence="2">The sequence shown here is derived from an EMBL/GenBank/DDBJ whole genome shotgun (WGS) entry which is preliminary data.</text>
</comment>
<dbReference type="EMBL" id="LAZR01001093">
    <property type="protein sequence ID" value="KKN50830.1"/>
    <property type="molecule type" value="Genomic_DNA"/>
</dbReference>
<dbReference type="AlphaFoldDB" id="A0A0F9R2M5"/>
<feature type="transmembrane region" description="Helical" evidence="1">
    <location>
        <begin position="20"/>
        <end position="44"/>
    </location>
</feature>